<organism evidence="1 2">
    <name type="scientific">Salinibacillus xinjiangensis</name>
    <dbReference type="NCBI Taxonomy" id="1229268"/>
    <lineage>
        <taxon>Bacteria</taxon>
        <taxon>Bacillati</taxon>
        <taxon>Bacillota</taxon>
        <taxon>Bacilli</taxon>
        <taxon>Bacillales</taxon>
        <taxon>Bacillaceae</taxon>
        <taxon>Salinibacillus</taxon>
    </lineage>
</organism>
<dbReference type="Proteomes" id="UP000480185">
    <property type="component" value="Unassembled WGS sequence"/>
</dbReference>
<proteinExistence type="predicted"/>
<accession>A0A6G1X578</accession>
<dbReference type="OrthoDB" id="2454203at2"/>
<reference evidence="1 2" key="1">
    <citation type="submission" date="2019-11" db="EMBL/GenBank/DDBJ databases">
        <authorList>
            <person name="Li J."/>
        </authorList>
    </citation>
    <scope>NUCLEOTIDE SEQUENCE [LARGE SCALE GENOMIC DNA]</scope>
    <source>
        <strain evidence="1 2">J4</strain>
    </source>
</reference>
<evidence type="ECO:0000313" key="1">
    <source>
        <dbReference type="EMBL" id="MRG86079.1"/>
    </source>
</evidence>
<dbReference type="AlphaFoldDB" id="A0A6G1X578"/>
<name>A0A6G1X578_9BACI</name>
<protein>
    <submittedName>
        <fullName evidence="1">Flavoprotein</fullName>
    </submittedName>
</protein>
<gene>
    <name evidence="1" type="ORF">GH754_07045</name>
</gene>
<evidence type="ECO:0000313" key="2">
    <source>
        <dbReference type="Proteomes" id="UP000480185"/>
    </source>
</evidence>
<sequence>MDNTFRDFLDYYMSVWKASSLIDLKKIISTDFKAREISRGEIVDFGYEESILGWEQGFNFVKENNAEWILNEISIFPLREDERLVVLAASMVIDDKNLDTANLFFQTFKKNSHHEWKLVRSYIEAGVPNANISEMRFS</sequence>
<keyword evidence="2" id="KW-1185">Reference proteome</keyword>
<comment type="caution">
    <text evidence="1">The sequence shown here is derived from an EMBL/GenBank/DDBJ whole genome shotgun (WGS) entry which is preliminary data.</text>
</comment>
<dbReference type="RefSeq" id="WP_153727996.1">
    <property type="nucleotide sequence ID" value="NZ_WJNH01000003.1"/>
</dbReference>
<dbReference type="EMBL" id="WJNH01000003">
    <property type="protein sequence ID" value="MRG86079.1"/>
    <property type="molecule type" value="Genomic_DNA"/>
</dbReference>